<keyword evidence="2" id="KW-1185">Reference proteome</keyword>
<sequence>METKNEPSTTRSQIVLCFDGTGNTFRADGTETNILRICRMLQRGDDQLVYYQRVGTTITPSALAATQLHKTLTQGKSRTLSQALGHTFDQHVLGGYRFLMRHYRTATDIYIFGFSRGAYTALFLAEMLDAAGLLGPNNEEMIPLVWEAFSQLKLTRYQTAEAQERAGTYLRHCRETLCRPVRPARFLGLFDTVNSVAEFEVVNDGRSNARVVRHAVSIDERRVKFQPVLLGIYGRGERGQRVERVLDGLRGGGVGGDDDSQDFEEVWFPGNHADIGGGFQRGPRERTQISHVPLVWMVREAQRAGLRLDREKMKEMGCLEEELGRSLSSSPSPSPFQAALVDSCTQGLLHSSLDAGDGVSRATAWLWRFMEWIPIRRAAMQKDGRWALVHWPPHRGAPRDTPLDAKFHGSTIRRMKADPEYRPGNVIIGGSGMNCRRAPERFGIGEWGVCSGGGSLASEIYMRKLPGQS</sequence>
<accession>A0ACD1H0R4</accession>
<evidence type="ECO:0000313" key="2">
    <source>
        <dbReference type="Proteomes" id="UP000249661"/>
    </source>
</evidence>
<evidence type="ECO:0000313" key="1">
    <source>
        <dbReference type="EMBL" id="RAH67144.1"/>
    </source>
</evidence>
<reference evidence="1" key="1">
    <citation type="submission" date="2018-02" db="EMBL/GenBank/DDBJ databases">
        <title>The genomes of Aspergillus section Nigri reveals drivers in fungal speciation.</title>
        <authorList>
            <consortium name="DOE Joint Genome Institute"/>
            <person name="Vesth T.C."/>
            <person name="Nybo J."/>
            <person name="Theobald S."/>
            <person name="Brandl J."/>
            <person name="Frisvad J.C."/>
            <person name="Nielsen K.F."/>
            <person name="Lyhne E.K."/>
            <person name="Kogle M.E."/>
            <person name="Kuo A."/>
            <person name="Riley R."/>
            <person name="Clum A."/>
            <person name="Nolan M."/>
            <person name="Lipzen A."/>
            <person name="Salamov A."/>
            <person name="Henrissat B."/>
            <person name="Wiebenga A."/>
            <person name="De vries R.P."/>
            <person name="Grigoriev I.V."/>
            <person name="Mortensen U.H."/>
            <person name="Andersen M.R."/>
            <person name="Baker S.E."/>
        </authorList>
    </citation>
    <scope>NUCLEOTIDE SEQUENCE</scope>
    <source>
        <strain evidence="1">CBS 121060</strain>
    </source>
</reference>
<gene>
    <name evidence="1" type="ORF">BO66DRAFT_441339</name>
</gene>
<organism evidence="1 2">
    <name type="scientific">Aspergillus aculeatinus CBS 121060</name>
    <dbReference type="NCBI Taxonomy" id="1448322"/>
    <lineage>
        <taxon>Eukaryota</taxon>
        <taxon>Fungi</taxon>
        <taxon>Dikarya</taxon>
        <taxon>Ascomycota</taxon>
        <taxon>Pezizomycotina</taxon>
        <taxon>Eurotiomycetes</taxon>
        <taxon>Eurotiomycetidae</taxon>
        <taxon>Eurotiales</taxon>
        <taxon>Aspergillaceae</taxon>
        <taxon>Aspergillus</taxon>
        <taxon>Aspergillus subgen. Circumdati</taxon>
    </lineage>
</organism>
<name>A0ACD1H0R4_9EURO</name>
<dbReference type="EMBL" id="KZ824976">
    <property type="protein sequence ID" value="RAH67144.1"/>
    <property type="molecule type" value="Genomic_DNA"/>
</dbReference>
<dbReference type="Proteomes" id="UP000249661">
    <property type="component" value="Unassembled WGS sequence"/>
</dbReference>
<proteinExistence type="predicted"/>
<protein>
    <submittedName>
        <fullName evidence="1">Uncharacterized protein</fullName>
    </submittedName>
</protein>